<dbReference type="HAMAP" id="MF_00073">
    <property type="entry name" value="NusB"/>
    <property type="match status" value="1"/>
</dbReference>
<dbReference type="Proteomes" id="UP001597383">
    <property type="component" value="Unassembled WGS sequence"/>
</dbReference>
<dbReference type="InterPro" id="IPR011605">
    <property type="entry name" value="NusB_fam"/>
</dbReference>
<keyword evidence="3 6" id="KW-0694">RNA-binding</keyword>
<evidence type="ECO:0000256" key="2">
    <source>
        <dbReference type="ARBA" id="ARBA00022814"/>
    </source>
</evidence>
<evidence type="ECO:0000313" key="9">
    <source>
        <dbReference type="Proteomes" id="UP001597383"/>
    </source>
</evidence>
<evidence type="ECO:0000256" key="1">
    <source>
        <dbReference type="ARBA" id="ARBA00005952"/>
    </source>
</evidence>
<organism evidence="8 9">
    <name type="scientific">Ornithinibacillus salinisoli</name>
    <dbReference type="NCBI Taxonomy" id="1848459"/>
    <lineage>
        <taxon>Bacteria</taxon>
        <taxon>Bacillati</taxon>
        <taxon>Bacillota</taxon>
        <taxon>Bacilli</taxon>
        <taxon>Bacillales</taxon>
        <taxon>Bacillaceae</taxon>
        <taxon>Ornithinibacillus</taxon>
    </lineage>
</organism>
<dbReference type="Gene3D" id="1.10.940.10">
    <property type="entry name" value="NusB-like"/>
    <property type="match status" value="1"/>
</dbReference>
<evidence type="ECO:0000256" key="4">
    <source>
        <dbReference type="ARBA" id="ARBA00023015"/>
    </source>
</evidence>
<dbReference type="NCBIfam" id="TIGR01951">
    <property type="entry name" value="nusB"/>
    <property type="match status" value="1"/>
</dbReference>
<feature type="domain" description="NusB/RsmB/TIM44" evidence="7">
    <location>
        <begin position="4"/>
        <end position="125"/>
    </location>
</feature>
<accession>A0ABW4W533</accession>
<sequence length="127" mass="14420">MKRHAAREKAFQILFQLDINITDPNEITSQLLDAEEQDDFLQALVEGVVSHKDEIDQTISNHLENWTIQRLASVERTVLRIATYEILYVEDVPTNVSINEAIELAHLYGDDKSGKFVNGVLSKIIAK</sequence>
<gene>
    <name evidence="6 8" type="primary">nusB</name>
    <name evidence="8" type="ORF">ACFSJF_16935</name>
</gene>
<comment type="caution">
    <text evidence="8">The sequence shown here is derived from an EMBL/GenBank/DDBJ whole genome shotgun (WGS) entry which is preliminary data.</text>
</comment>
<reference evidence="9" key="1">
    <citation type="journal article" date="2019" name="Int. J. Syst. Evol. Microbiol.">
        <title>The Global Catalogue of Microorganisms (GCM) 10K type strain sequencing project: providing services to taxonomists for standard genome sequencing and annotation.</title>
        <authorList>
            <consortium name="The Broad Institute Genomics Platform"/>
            <consortium name="The Broad Institute Genome Sequencing Center for Infectious Disease"/>
            <person name="Wu L."/>
            <person name="Ma J."/>
        </authorList>
    </citation>
    <scope>NUCLEOTIDE SEQUENCE [LARGE SCALE GENOMIC DNA]</scope>
    <source>
        <strain evidence="9">R28</strain>
    </source>
</reference>
<dbReference type="PANTHER" id="PTHR11078">
    <property type="entry name" value="N UTILIZATION SUBSTANCE PROTEIN B-RELATED"/>
    <property type="match status" value="1"/>
</dbReference>
<dbReference type="CDD" id="cd00619">
    <property type="entry name" value="Terminator_NusB"/>
    <property type="match status" value="1"/>
</dbReference>
<evidence type="ECO:0000313" key="8">
    <source>
        <dbReference type="EMBL" id="MFD2045965.1"/>
    </source>
</evidence>
<keyword evidence="5 6" id="KW-0804">Transcription</keyword>
<comment type="function">
    <text evidence="6">Involved in transcription antitermination. Required for transcription of ribosomal RNA (rRNA) genes. Binds specifically to the boxA antiterminator sequence of the ribosomal RNA (rrn) operons.</text>
</comment>
<evidence type="ECO:0000256" key="5">
    <source>
        <dbReference type="ARBA" id="ARBA00023163"/>
    </source>
</evidence>
<keyword evidence="2 6" id="KW-0889">Transcription antitermination</keyword>
<dbReference type="InterPro" id="IPR035926">
    <property type="entry name" value="NusB-like_sf"/>
</dbReference>
<dbReference type="NCBIfam" id="NF001223">
    <property type="entry name" value="PRK00202.1-1"/>
    <property type="match status" value="1"/>
</dbReference>
<name>A0ABW4W533_9BACI</name>
<proteinExistence type="inferred from homology"/>
<dbReference type="SUPFAM" id="SSF48013">
    <property type="entry name" value="NusB-like"/>
    <property type="match status" value="1"/>
</dbReference>
<dbReference type="EMBL" id="JBHUHQ010000021">
    <property type="protein sequence ID" value="MFD2045965.1"/>
    <property type="molecule type" value="Genomic_DNA"/>
</dbReference>
<dbReference type="InterPro" id="IPR006027">
    <property type="entry name" value="NusB_RsmB_TIM44"/>
</dbReference>
<protein>
    <recommendedName>
        <fullName evidence="6">Transcription antitermination protein NusB</fullName>
    </recommendedName>
    <alternativeName>
        <fullName evidence="6">Antitermination factor NusB</fullName>
    </alternativeName>
</protein>
<evidence type="ECO:0000256" key="3">
    <source>
        <dbReference type="ARBA" id="ARBA00022884"/>
    </source>
</evidence>
<evidence type="ECO:0000259" key="7">
    <source>
        <dbReference type="Pfam" id="PF01029"/>
    </source>
</evidence>
<keyword evidence="4 6" id="KW-0805">Transcription regulation</keyword>
<dbReference type="Pfam" id="PF01029">
    <property type="entry name" value="NusB"/>
    <property type="match status" value="1"/>
</dbReference>
<evidence type="ECO:0000256" key="6">
    <source>
        <dbReference type="HAMAP-Rule" id="MF_00073"/>
    </source>
</evidence>
<comment type="similarity">
    <text evidence="1 6">Belongs to the NusB family.</text>
</comment>
<keyword evidence="9" id="KW-1185">Reference proteome</keyword>
<dbReference type="RefSeq" id="WP_377557099.1">
    <property type="nucleotide sequence ID" value="NZ_JBHUHQ010000021.1"/>
</dbReference>
<dbReference type="PANTHER" id="PTHR11078:SF3">
    <property type="entry name" value="ANTITERMINATION NUSB DOMAIN-CONTAINING PROTEIN"/>
    <property type="match status" value="1"/>
</dbReference>